<evidence type="ECO:0000313" key="2">
    <source>
        <dbReference type="Proteomes" id="UP001161017"/>
    </source>
</evidence>
<comment type="caution">
    <text evidence="1">The sequence shown here is derived from an EMBL/GenBank/DDBJ whole genome shotgun (WGS) entry which is preliminary data.</text>
</comment>
<dbReference type="Proteomes" id="UP001161017">
    <property type="component" value="Unassembled WGS sequence"/>
</dbReference>
<name>A0AA43QUX1_9LECA</name>
<organism evidence="1 2">
    <name type="scientific">Ramalina farinacea</name>
    <dbReference type="NCBI Taxonomy" id="258253"/>
    <lineage>
        <taxon>Eukaryota</taxon>
        <taxon>Fungi</taxon>
        <taxon>Dikarya</taxon>
        <taxon>Ascomycota</taxon>
        <taxon>Pezizomycotina</taxon>
        <taxon>Lecanoromycetes</taxon>
        <taxon>OSLEUM clade</taxon>
        <taxon>Lecanoromycetidae</taxon>
        <taxon>Lecanorales</taxon>
        <taxon>Lecanorineae</taxon>
        <taxon>Ramalinaceae</taxon>
        <taxon>Ramalina</taxon>
    </lineage>
</organism>
<reference evidence="1" key="1">
    <citation type="journal article" date="2023" name="Genome Biol. Evol.">
        <title>First Whole Genome Sequence and Flow Cytometry Genome Size Data for the Lichen-Forming Fungus Ramalina farinacea (Ascomycota).</title>
        <authorList>
            <person name="Llewellyn T."/>
            <person name="Mian S."/>
            <person name="Hill R."/>
            <person name="Leitch I.J."/>
            <person name="Gaya E."/>
        </authorList>
    </citation>
    <scope>NUCLEOTIDE SEQUENCE</scope>
    <source>
        <strain evidence="1">LIQ254RAFAR</strain>
    </source>
</reference>
<sequence length="325" mass="36222">MGSSIFPVKDSSSSVPEATERGANIFGKTSEQIARDTPKYAFTEFISLQFCRGIQLEEDTTNGGRIWANTVKLFLEQDGIGPVWWGRTAEERDAVQLVVGKLRPQTPEKEEEEANRKWRFTSAYEAFRSSPTFHEIGAALQPILLTPPTFKRFILPRYSGARENALSSQFIGPSFTAIYTWASPPSSVTPASDSNGVSTQPLTSAWEEQWQAFATKAMGGEKCIHNSSASGWEVGDDKNSEEHGTSEGFCGLLRWADVESHQAYIDGMRHAFKKGDEPSNPKSTLMTLDMELRHVQFRSFKHGWLGSVAKEQPDVNFPNGLFKQK</sequence>
<protein>
    <submittedName>
        <fullName evidence="1">Uncharacterized protein</fullName>
    </submittedName>
</protein>
<accession>A0AA43QUX1</accession>
<proteinExistence type="predicted"/>
<keyword evidence="2" id="KW-1185">Reference proteome</keyword>
<dbReference type="AlphaFoldDB" id="A0AA43QUX1"/>
<dbReference type="EMBL" id="JAPUFD010000021">
    <property type="protein sequence ID" value="MDI1492897.1"/>
    <property type="molecule type" value="Genomic_DNA"/>
</dbReference>
<evidence type="ECO:0000313" key="1">
    <source>
        <dbReference type="EMBL" id="MDI1492897.1"/>
    </source>
</evidence>
<gene>
    <name evidence="1" type="ORF">OHK93_004680</name>
</gene>